<proteinExistence type="predicted"/>
<accession>A0ACB0ZE20</accession>
<evidence type="ECO:0000313" key="2">
    <source>
        <dbReference type="Proteomes" id="UP001497535"/>
    </source>
</evidence>
<dbReference type="Proteomes" id="UP001497535">
    <property type="component" value="Unassembled WGS sequence"/>
</dbReference>
<sequence length="107" mass="12131">MDILVDSNLRPWLIEMNISPSLHSSTPLDIAVKAPLAKDTLILAGIPFPEIREDICDVLTGSDLRILSKGYFLKIKWGILYLGMTELVFWTHFLLKTVSFYLTLPLI</sequence>
<organism evidence="1 2">
    <name type="scientific">Meloidogyne enterolobii</name>
    <name type="common">Root-knot nematode worm</name>
    <name type="synonym">Meloidogyne mayaguensis</name>
    <dbReference type="NCBI Taxonomy" id="390850"/>
    <lineage>
        <taxon>Eukaryota</taxon>
        <taxon>Metazoa</taxon>
        <taxon>Ecdysozoa</taxon>
        <taxon>Nematoda</taxon>
        <taxon>Chromadorea</taxon>
        <taxon>Rhabditida</taxon>
        <taxon>Tylenchina</taxon>
        <taxon>Tylenchomorpha</taxon>
        <taxon>Tylenchoidea</taxon>
        <taxon>Meloidogynidae</taxon>
        <taxon>Meloidogyninae</taxon>
        <taxon>Meloidogyne</taxon>
    </lineage>
</organism>
<keyword evidence="2" id="KW-1185">Reference proteome</keyword>
<gene>
    <name evidence="1" type="ORF">MENTE1834_LOCUS24129</name>
</gene>
<evidence type="ECO:0000313" key="1">
    <source>
        <dbReference type="EMBL" id="CAK5077223.1"/>
    </source>
</evidence>
<reference evidence="1" key="1">
    <citation type="submission" date="2023-11" db="EMBL/GenBank/DDBJ databases">
        <authorList>
            <person name="Poullet M."/>
        </authorList>
    </citation>
    <scope>NUCLEOTIDE SEQUENCE</scope>
    <source>
        <strain evidence="1">E1834</strain>
    </source>
</reference>
<dbReference type="EMBL" id="CAVMJV010000031">
    <property type="protein sequence ID" value="CAK5077223.1"/>
    <property type="molecule type" value="Genomic_DNA"/>
</dbReference>
<protein>
    <submittedName>
        <fullName evidence="1">Uncharacterized protein</fullName>
    </submittedName>
</protein>
<name>A0ACB0ZE20_MELEN</name>
<comment type="caution">
    <text evidence="1">The sequence shown here is derived from an EMBL/GenBank/DDBJ whole genome shotgun (WGS) entry which is preliminary data.</text>
</comment>